<organism evidence="2 3">
    <name type="scientific">Gregarina niphandrodes</name>
    <name type="common">Septate eugregarine</name>
    <dbReference type="NCBI Taxonomy" id="110365"/>
    <lineage>
        <taxon>Eukaryota</taxon>
        <taxon>Sar</taxon>
        <taxon>Alveolata</taxon>
        <taxon>Apicomplexa</taxon>
        <taxon>Conoidasida</taxon>
        <taxon>Gregarinasina</taxon>
        <taxon>Eugregarinorida</taxon>
        <taxon>Gregarinidae</taxon>
        <taxon>Gregarina</taxon>
    </lineage>
</organism>
<dbReference type="GO" id="GO:0005525">
    <property type="term" value="F:GTP binding"/>
    <property type="evidence" value="ECO:0007669"/>
    <property type="project" value="InterPro"/>
</dbReference>
<accession>A0A023B9P0</accession>
<evidence type="ECO:0000313" key="3">
    <source>
        <dbReference type="Proteomes" id="UP000019763"/>
    </source>
</evidence>
<dbReference type="GO" id="GO:0003924">
    <property type="term" value="F:GTPase activity"/>
    <property type="evidence" value="ECO:0007669"/>
    <property type="project" value="InterPro"/>
</dbReference>
<dbReference type="Proteomes" id="UP000019763">
    <property type="component" value="Unassembled WGS sequence"/>
</dbReference>
<gene>
    <name evidence="2" type="ORF">GNI_047850</name>
</gene>
<dbReference type="VEuPathDB" id="CryptoDB:GNI_047850"/>
<protein>
    <submittedName>
        <fullName evidence="2">Ras family protein</fullName>
    </submittedName>
</protein>
<keyword evidence="1" id="KW-0547">Nucleotide-binding</keyword>
<name>A0A023B9P0_GRENI</name>
<dbReference type="EMBL" id="AFNH02000369">
    <property type="protein sequence ID" value="EZG73996.1"/>
    <property type="molecule type" value="Genomic_DNA"/>
</dbReference>
<proteinExistence type="predicted"/>
<dbReference type="OrthoDB" id="299781at2759"/>
<dbReference type="SUPFAM" id="SSF52540">
    <property type="entry name" value="P-loop containing nucleoside triphosphate hydrolases"/>
    <property type="match status" value="1"/>
</dbReference>
<dbReference type="InterPro" id="IPR001806">
    <property type="entry name" value="Small_GTPase"/>
</dbReference>
<dbReference type="Pfam" id="PF00071">
    <property type="entry name" value="Ras"/>
    <property type="match status" value="1"/>
</dbReference>
<evidence type="ECO:0000313" key="2">
    <source>
        <dbReference type="EMBL" id="EZG73996.1"/>
    </source>
</evidence>
<dbReference type="AlphaFoldDB" id="A0A023B9P0"/>
<dbReference type="InterPro" id="IPR027417">
    <property type="entry name" value="P-loop_NTPase"/>
</dbReference>
<sequence length="265" mass="29534">MTTTEQLQVPVVRVTLLGRRGSGKTKLIDCFLNHTLKEECWELSPTAQCDLYYKLHVITTEHAPKSILVEIEDTPGSDLLKDAAAWRGLNDDQKLHDPVCRYISSTSAPAITRNADDVGLFNMFPLPWRKDLTLVPITPHRMGYMLVFDLTEEKTFLEAVQLHQLLKTYKTRVDNSMALIVYLAGTKCDRVAEGRINELAEAYATKERIPYKRVSGVSGYEVASLFSVLATDLAGSPLAFQEITALLAGQADVEDEDDDLADQDA</sequence>
<evidence type="ECO:0000256" key="1">
    <source>
        <dbReference type="ARBA" id="ARBA00022741"/>
    </source>
</evidence>
<dbReference type="Gene3D" id="3.40.50.300">
    <property type="entry name" value="P-loop containing nucleotide triphosphate hydrolases"/>
    <property type="match status" value="1"/>
</dbReference>
<dbReference type="PANTHER" id="PTHR47978">
    <property type="match status" value="1"/>
</dbReference>
<dbReference type="GeneID" id="22911760"/>
<dbReference type="RefSeq" id="XP_011129638.1">
    <property type="nucleotide sequence ID" value="XM_011131336.1"/>
</dbReference>
<comment type="caution">
    <text evidence="2">The sequence shown here is derived from an EMBL/GenBank/DDBJ whole genome shotgun (WGS) entry which is preliminary data.</text>
</comment>
<reference evidence="2" key="1">
    <citation type="submission" date="2013-12" db="EMBL/GenBank/DDBJ databases">
        <authorList>
            <person name="Omoto C.K."/>
            <person name="Sibley D."/>
            <person name="Venepally P."/>
            <person name="Hadjithomas M."/>
            <person name="Karamycheva S."/>
            <person name="Brunk B."/>
            <person name="Roos D."/>
            <person name="Caler E."/>
            <person name="Lorenzi H."/>
        </authorList>
    </citation>
    <scope>NUCLEOTIDE SEQUENCE</scope>
</reference>
<dbReference type="OMA" id="HTLKEEC"/>
<keyword evidence="3" id="KW-1185">Reference proteome</keyword>